<sequence length="698" mass="72766">MGRQELVGGWAKWAGGLLGGVFFTGKFTFSAKQPTWAFALPAWPAAGHEDWRAYSREANITGAGAKVQRPFTAEVLFLDPEVAWYDTAQHEEAAYRRALSPALTLYRSLEVLGLESVMCGDCGAGSSSGWVLKNAATRAVNWGPLRREHASRDGPTVQSGPPLAAVIRASSKDKRPVLSYRLRTGFEAPTAAQALAAVFALCEAGCPALGDADHALGVRVYDKTRMDARELMDTLVKQEQSNGWRLTRAPLRLVNRTAIPDMHYCCTAATEEDLGNWSRGRFGFAETKAGKRREAEQTLTAEGLATTLEAMLWASGTLARPTASSYCTPEEDSQLMKALGWVLTFNLFHAGTTPAHETEYLAENGGSNRPFDTFTLRAALAAAAAIRSWRAEAAARAARCAATRPAAPPTPPQAASTSSRGGTSKVERRTTASGRGAAAAPGRQAPPDAGPSRGAREAPSGRAGALASQRTAGGTKLERRVAAGRGAGGSASRAAAAGGAGAAAAEANGTRELVAATPTIQVARVTSGRPNAAPPSPLTRQQQAAPAASQARALPTVKPVPYNPFAASRATTTATAPPPNGLAGALPPGLPAGAPSVPAPTAVVGPSAATGVTPRRPGVPSWGGTDSKPVPGPSHEEDEDHSVMCVMCLDGPRRFGFLHGTAVHTGVCEECSAVLRTRMPGLECLLCRQPVEEIVVLF</sequence>
<organism evidence="2 3">
    <name type="scientific">Edaphochlamys debaryana</name>
    <dbReference type="NCBI Taxonomy" id="47281"/>
    <lineage>
        <taxon>Eukaryota</taxon>
        <taxon>Viridiplantae</taxon>
        <taxon>Chlorophyta</taxon>
        <taxon>core chlorophytes</taxon>
        <taxon>Chlorophyceae</taxon>
        <taxon>CS clade</taxon>
        <taxon>Chlamydomonadales</taxon>
        <taxon>Chlamydomonadales incertae sedis</taxon>
        <taxon>Edaphochlamys</taxon>
    </lineage>
</organism>
<dbReference type="InterPro" id="IPR013083">
    <property type="entry name" value="Znf_RING/FYVE/PHD"/>
</dbReference>
<keyword evidence="3" id="KW-1185">Reference proteome</keyword>
<feature type="region of interest" description="Disordered" evidence="1">
    <location>
        <begin position="400"/>
        <end position="477"/>
    </location>
</feature>
<dbReference type="Pfam" id="PF13920">
    <property type="entry name" value="zf-C3HC4_3"/>
    <property type="match status" value="1"/>
</dbReference>
<feature type="region of interest" description="Disordered" evidence="1">
    <location>
        <begin position="570"/>
        <end position="638"/>
    </location>
</feature>
<name>A0A836BYD4_9CHLO</name>
<dbReference type="EMBL" id="JAEHOE010000047">
    <property type="protein sequence ID" value="KAG2492129.1"/>
    <property type="molecule type" value="Genomic_DNA"/>
</dbReference>
<gene>
    <name evidence="2" type="ORF">HYH03_009620</name>
</gene>
<dbReference type="Gene3D" id="3.30.40.10">
    <property type="entry name" value="Zinc/RING finger domain, C3HC4 (zinc finger)"/>
    <property type="match status" value="1"/>
</dbReference>
<feature type="compositionally biased region" description="Low complexity" evidence="1">
    <location>
        <begin position="541"/>
        <end position="553"/>
    </location>
</feature>
<reference evidence="2" key="1">
    <citation type="journal article" date="2020" name="bioRxiv">
        <title>Comparative genomics of Chlamydomonas.</title>
        <authorList>
            <person name="Craig R.J."/>
            <person name="Hasan A.R."/>
            <person name="Ness R.W."/>
            <person name="Keightley P.D."/>
        </authorList>
    </citation>
    <scope>NUCLEOTIDE SEQUENCE</scope>
    <source>
        <strain evidence="2">CCAP 11/70</strain>
    </source>
</reference>
<proteinExistence type="predicted"/>
<comment type="caution">
    <text evidence="2">The sequence shown here is derived from an EMBL/GenBank/DDBJ whole genome shotgun (WGS) entry which is preliminary data.</text>
</comment>
<evidence type="ECO:0000313" key="2">
    <source>
        <dbReference type="EMBL" id="KAG2492129.1"/>
    </source>
</evidence>
<evidence type="ECO:0000313" key="3">
    <source>
        <dbReference type="Proteomes" id="UP000612055"/>
    </source>
</evidence>
<feature type="compositionally biased region" description="Low complexity" evidence="1">
    <location>
        <begin position="570"/>
        <end position="600"/>
    </location>
</feature>
<dbReference type="OrthoDB" id="543902at2759"/>
<dbReference type="Proteomes" id="UP000612055">
    <property type="component" value="Unassembled WGS sequence"/>
</dbReference>
<evidence type="ECO:0000256" key="1">
    <source>
        <dbReference type="SAM" id="MobiDB-lite"/>
    </source>
</evidence>
<protein>
    <submittedName>
        <fullName evidence="2">Uncharacterized protein</fullName>
    </submittedName>
</protein>
<accession>A0A836BYD4</accession>
<feature type="compositionally biased region" description="Low complexity" evidence="1">
    <location>
        <begin position="431"/>
        <end position="451"/>
    </location>
</feature>
<feature type="region of interest" description="Disordered" evidence="1">
    <location>
        <begin position="527"/>
        <end position="556"/>
    </location>
</feature>
<dbReference type="AlphaFoldDB" id="A0A836BYD4"/>